<dbReference type="EMBL" id="QCYK01000004">
    <property type="protein sequence ID" value="PUZ21764.1"/>
    <property type="molecule type" value="Genomic_DNA"/>
</dbReference>
<evidence type="ECO:0000313" key="1">
    <source>
        <dbReference type="EMBL" id="PUZ21764.1"/>
    </source>
</evidence>
<protein>
    <recommendedName>
        <fullName evidence="3">Outer membrane protein beta-barrel domain-containing protein</fullName>
    </recommendedName>
</protein>
<dbReference type="Proteomes" id="UP000244450">
    <property type="component" value="Unassembled WGS sequence"/>
</dbReference>
<reference evidence="1 2" key="1">
    <citation type="submission" date="2018-04" db="EMBL/GenBank/DDBJ databases">
        <title>Chitinophaga fuyangensis sp. nov., isolated from soil in a chemical factory.</title>
        <authorList>
            <person name="Chen K."/>
        </authorList>
    </citation>
    <scope>NUCLEOTIDE SEQUENCE [LARGE SCALE GENOMIC DNA]</scope>
    <source>
        <strain evidence="1 2">LY-1</strain>
    </source>
</reference>
<evidence type="ECO:0008006" key="3">
    <source>
        <dbReference type="Google" id="ProtNLM"/>
    </source>
</evidence>
<dbReference type="AlphaFoldDB" id="A0A2T7BBI9"/>
<organism evidence="1 2">
    <name type="scientific">Chitinophaga parva</name>
    <dbReference type="NCBI Taxonomy" id="2169414"/>
    <lineage>
        <taxon>Bacteria</taxon>
        <taxon>Pseudomonadati</taxon>
        <taxon>Bacteroidota</taxon>
        <taxon>Chitinophagia</taxon>
        <taxon>Chitinophagales</taxon>
        <taxon>Chitinophagaceae</taxon>
        <taxon>Chitinophaga</taxon>
    </lineage>
</organism>
<evidence type="ECO:0000313" key="2">
    <source>
        <dbReference type="Proteomes" id="UP000244450"/>
    </source>
</evidence>
<comment type="caution">
    <text evidence="1">The sequence shown here is derived from an EMBL/GenBank/DDBJ whole genome shotgun (WGS) entry which is preliminary data.</text>
</comment>
<sequence>MAQHRASGHPTPVEDGYSTAIGVRVNPFLIGFTIKHMFDGGPHSIEGIAATDFNRRGNFTVTALYEYNLNIVPQHKEWSLFFGGGVHLGIYDRLDFDYDRYRKDGSGAYASPGIDGIIGVSYTFKNIPLNLSADLKPYVNFVGPTKYIGEQMGGVSARYTF</sequence>
<keyword evidence="2" id="KW-1185">Reference proteome</keyword>
<name>A0A2T7BBI9_9BACT</name>
<gene>
    <name evidence="1" type="ORF">DCC81_24560</name>
</gene>
<proteinExistence type="predicted"/>
<accession>A0A2T7BBI9</accession>